<reference evidence="1 2" key="1">
    <citation type="journal article" date="2019" name="Sci. Rep.">
        <title>Orb-weaving spider Araneus ventricosus genome elucidates the spidroin gene catalogue.</title>
        <authorList>
            <person name="Kono N."/>
            <person name="Nakamura H."/>
            <person name="Ohtoshi R."/>
            <person name="Moran D.A.P."/>
            <person name="Shinohara A."/>
            <person name="Yoshida Y."/>
            <person name="Fujiwara M."/>
            <person name="Mori M."/>
            <person name="Tomita M."/>
            <person name="Arakawa K."/>
        </authorList>
    </citation>
    <scope>NUCLEOTIDE SEQUENCE [LARGE SCALE GENOMIC DNA]</scope>
</reference>
<comment type="caution">
    <text evidence="1">The sequence shown here is derived from an EMBL/GenBank/DDBJ whole genome shotgun (WGS) entry which is preliminary data.</text>
</comment>
<keyword evidence="2" id="KW-1185">Reference proteome</keyword>
<proteinExistence type="predicted"/>
<name>A0A4Y2U4A9_ARAVE</name>
<evidence type="ECO:0000313" key="1">
    <source>
        <dbReference type="EMBL" id="GBO06901.1"/>
    </source>
</evidence>
<organism evidence="1 2">
    <name type="scientific">Araneus ventricosus</name>
    <name type="common">Orbweaver spider</name>
    <name type="synonym">Epeira ventricosa</name>
    <dbReference type="NCBI Taxonomy" id="182803"/>
    <lineage>
        <taxon>Eukaryota</taxon>
        <taxon>Metazoa</taxon>
        <taxon>Ecdysozoa</taxon>
        <taxon>Arthropoda</taxon>
        <taxon>Chelicerata</taxon>
        <taxon>Arachnida</taxon>
        <taxon>Araneae</taxon>
        <taxon>Araneomorphae</taxon>
        <taxon>Entelegynae</taxon>
        <taxon>Araneoidea</taxon>
        <taxon>Araneidae</taxon>
        <taxon>Araneus</taxon>
    </lineage>
</organism>
<evidence type="ECO:0000313" key="2">
    <source>
        <dbReference type="Proteomes" id="UP000499080"/>
    </source>
</evidence>
<dbReference type="EMBL" id="BGPR01033094">
    <property type="protein sequence ID" value="GBO06901.1"/>
    <property type="molecule type" value="Genomic_DNA"/>
</dbReference>
<dbReference type="Proteomes" id="UP000499080">
    <property type="component" value="Unassembled WGS sequence"/>
</dbReference>
<dbReference type="AlphaFoldDB" id="A0A4Y2U4A9"/>
<protein>
    <submittedName>
        <fullName evidence="1">Uncharacterized protein</fullName>
    </submittedName>
</protein>
<gene>
    <name evidence="1" type="ORF">AVEN_142638_1</name>
</gene>
<sequence>MYSLKNLRRCSSERGNKLTDLDTIIPSVRRAHNVKLSFENSPRPLSVEFQISSSRLAEQVDQRSQPSLSEMSFSPYTIIPLLDTSVAQSLTVGLFKDCPLGAAEWSRVDGFDVTCLKSIEGSPQKPECSIKTVLCFNFISSSKILFRNRSVIGLLSTFSSLCFGVRLQSAKTWKIIYLGTEQKKIEMGLKELRAEHLRKYMDLKRRSESVLTKNRYMEEKETRDDFNLARR</sequence>
<accession>A0A4Y2U4A9</accession>
<feature type="non-terminal residue" evidence="1">
    <location>
        <position position="231"/>
    </location>
</feature>